<reference evidence="2" key="1">
    <citation type="submission" date="2021-08" db="EMBL/GenBank/DDBJ databases">
        <authorList>
            <person name="Stevens D.C."/>
        </authorList>
    </citation>
    <scope>NUCLEOTIDE SEQUENCE</scope>
    <source>
        <strain evidence="2">DSM 53165</strain>
    </source>
</reference>
<sequence>MPDHEPSAPSASDTLLWPIDRVLLLGFAPAGLATAATLVVLGLLHRTCPDAHEALVTALFVGQGALWLVFAPVYLLGWVHHHPRRAVAETGWLGSAALAALMWLLNILIFAALMAAFGWGERVPWAML</sequence>
<name>A0ABS7TYQ1_9BACT</name>
<dbReference type="RefSeq" id="WP_224195086.1">
    <property type="nucleotide sequence ID" value="NZ_JAIRAU010000041.1"/>
</dbReference>
<feature type="transmembrane region" description="Helical" evidence="1">
    <location>
        <begin position="56"/>
        <end position="76"/>
    </location>
</feature>
<protein>
    <submittedName>
        <fullName evidence="2">Uncharacterized protein</fullName>
    </submittedName>
</protein>
<evidence type="ECO:0000313" key="2">
    <source>
        <dbReference type="EMBL" id="MBZ5713343.1"/>
    </source>
</evidence>
<organism evidence="2 3">
    <name type="scientific">Nannocystis pusilla</name>
    <dbReference type="NCBI Taxonomy" id="889268"/>
    <lineage>
        <taxon>Bacteria</taxon>
        <taxon>Pseudomonadati</taxon>
        <taxon>Myxococcota</taxon>
        <taxon>Polyangia</taxon>
        <taxon>Nannocystales</taxon>
        <taxon>Nannocystaceae</taxon>
        <taxon>Nannocystis</taxon>
    </lineage>
</organism>
<gene>
    <name evidence="2" type="ORF">K7C98_29260</name>
</gene>
<keyword evidence="1" id="KW-0812">Transmembrane</keyword>
<proteinExistence type="predicted"/>
<feature type="transmembrane region" description="Helical" evidence="1">
    <location>
        <begin position="22"/>
        <end position="44"/>
    </location>
</feature>
<evidence type="ECO:0000313" key="3">
    <source>
        <dbReference type="Proteomes" id="UP001139031"/>
    </source>
</evidence>
<keyword evidence="3" id="KW-1185">Reference proteome</keyword>
<keyword evidence="1" id="KW-1133">Transmembrane helix</keyword>
<evidence type="ECO:0000256" key="1">
    <source>
        <dbReference type="SAM" id="Phobius"/>
    </source>
</evidence>
<dbReference type="EMBL" id="JAIRAU010000041">
    <property type="protein sequence ID" value="MBZ5713343.1"/>
    <property type="molecule type" value="Genomic_DNA"/>
</dbReference>
<accession>A0ABS7TYQ1</accession>
<dbReference type="Proteomes" id="UP001139031">
    <property type="component" value="Unassembled WGS sequence"/>
</dbReference>
<keyword evidence="1" id="KW-0472">Membrane</keyword>
<comment type="caution">
    <text evidence="2">The sequence shown here is derived from an EMBL/GenBank/DDBJ whole genome shotgun (WGS) entry which is preliminary data.</text>
</comment>
<feature type="transmembrane region" description="Helical" evidence="1">
    <location>
        <begin position="96"/>
        <end position="119"/>
    </location>
</feature>